<dbReference type="EMBL" id="JALNTZ010000002">
    <property type="protein sequence ID" value="KAJ3662927.1"/>
    <property type="molecule type" value="Genomic_DNA"/>
</dbReference>
<dbReference type="Pfam" id="PF10441">
    <property type="entry name" value="Urb2"/>
    <property type="match status" value="1"/>
</dbReference>
<evidence type="ECO:0000313" key="3">
    <source>
        <dbReference type="Proteomes" id="UP001168821"/>
    </source>
</evidence>
<dbReference type="GO" id="GO:0042254">
    <property type="term" value="P:ribosome biogenesis"/>
    <property type="evidence" value="ECO:0007669"/>
    <property type="project" value="TreeGrafter"/>
</dbReference>
<dbReference type="PANTHER" id="PTHR15682">
    <property type="entry name" value="UNHEALTHY RIBOSOME BIOGENESIS PROTEIN 2 HOMOLOG"/>
    <property type="match status" value="1"/>
</dbReference>
<sequence>MFLEGDPILTSASITEEDVVNYLEKLKNADTKPCQKEITALLQNQNVLRYFKFHVEQYCELHKLIITKIEDSHDYITFLKDDGTLHRLIRERDDFFNIFLEMLVPTLIDTCCKFSENEKVFMASSEVIQKCVFSSKEFICYFTDFFEKKKCTEKHIQCKALLKYCASLCSNLESAGVGFKLFFYSFSKSSKNFNNIYKMLVILLEICGFDLKTEFNFNKLKYQVQEPSLNNALYILNELLDTVTKLKVDLESKINDITFSDFIKKLVKSVITLSQHPNICCYQILLKVAEINPLIIESLVNEILVYVMLSDNTSCRKEYEQLMIKIFEVFSKLHRTQNLISKMIPTLQTAIKERKLNELPYSFRGTVDVQLKTDILYSADDILPEVILEYFTSCIISLASWQTINLLKTMTFHLKKAVEQLPEVQEENIYVEILSSLTCWLLLSVRVAEHTVAENTVVKFAEGLEELKTILGQFGAKLLQREHNHVLMRAFLNISYYWAEVYMTLEYYSVNNQIKMTKTLDNNFSAFNLTYIHPYLSNKEWCHISERINNFGEKPCKKIMQKLLIQKLRAFLIFGDGNNDVVAPIIRTLSTSFDAESVDIFSDRFVVNTVLDKMPTSNIISLAEILVKDLVEGNTKVLDEPHINDSQLITQGILCVIFTKINKLLKQKRKHDDTSVRKALCSKAMSLLPTDMFLCGRIEEVLGSVSEILVSESHHQNIDLKMQEEKLELYLELLTKIPLIFCSESTQKLTVLLLMALHKDSQNCENIKLKCEQLIISIVQHNRFTLLDLFESSVLVKTLVDSFDSSEDLFFQIVQNVFKSDTAITKFEPGVSYIKDNLRQDKCLRFAVTLFNVLSKIRKVKMSPQSKEVCLKYKSDICHKMLKLVLKNSPEDRLIEVFGLVLKTFLAKDEDDTLSKLKTRLPEYVEYSFNNMSNINSKACLLLFTTILHNKTILGDFSDTFILRIWDALKTIAIQNDSLEEYSQLVTLITTLIANEHFSNIFGNLMKVTERSIESGDDKEFCKHLKTWSCILSTNVNPAKTNILREQLEFLLEKLILLLKSRLYKDDLFEEVIQFKISIIQANHVPLTASLIDFLLSSVSILLMKDSHDFIHNFSSSITLLENLLKYRNPLIMDRLPPYLLQYRLLLKELCLRGSSHVTLQPTEAQKLTDCAHKLEKLTKNLVECTKDMSRIAMYLIADILGQYELDTMDPNVKKHLNNCIYSLIALCDQHAVQYLMRVLSNPCTEFFKIIYANYKKYRFTGKI</sequence>
<reference evidence="2" key="1">
    <citation type="journal article" date="2023" name="G3 (Bethesda)">
        <title>Whole genome assemblies of Zophobas morio and Tenebrio molitor.</title>
        <authorList>
            <person name="Kaur S."/>
            <person name="Stinson S.A."/>
            <person name="diCenzo G.C."/>
        </authorList>
    </citation>
    <scope>NUCLEOTIDE SEQUENCE</scope>
    <source>
        <strain evidence="2">QUZm001</strain>
    </source>
</reference>
<organism evidence="2 3">
    <name type="scientific">Zophobas morio</name>
    <dbReference type="NCBI Taxonomy" id="2755281"/>
    <lineage>
        <taxon>Eukaryota</taxon>
        <taxon>Metazoa</taxon>
        <taxon>Ecdysozoa</taxon>
        <taxon>Arthropoda</taxon>
        <taxon>Hexapoda</taxon>
        <taxon>Insecta</taxon>
        <taxon>Pterygota</taxon>
        <taxon>Neoptera</taxon>
        <taxon>Endopterygota</taxon>
        <taxon>Coleoptera</taxon>
        <taxon>Polyphaga</taxon>
        <taxon>Cucujiformia</taxon>
        <taxon>Tenebrionidae</taxon>
        <taxon>Zophobas</taxon>
    </lineage>
</organism>
<dbReference type="AlphaFoldDB" id="A0AA38ITG5"/>
<gene>
    <name evidence="2" type="ORF">Zmor_007241</name>
</gene>
<feature type="domain" description="Nucleolar 27S pre-rRNA processing Urb2/Npa2 C-terminal" evidence="1">
    <location>
        <begin position="1076"/>
        <end position="1262"/>
    </location>
</feature>
<comment type="caution">
    <text evidence="2">The sequence shown here is derived from an EMBL/GenBank/DDBJ whole genome shotgun (WGS) entry which is preliminary data.</text>
</comment>
<proteinExistence type="predicted"/>
<accession>A0AA38ITG5</accession>
<name>A0AA38ITG5_9CUCU</name>
<dbReference type="PANTHER" id="PTHR15682:SF2">
    <property type="entry name" value="UNHEALTHY RIBOSOME BIOGENESIS PROTEIN 2 HOMOLOG"/>
    <property type="match status" value="1"/>
</dbReference>
<dbReference type="Proteomes" id="UP001168821">
    <property type="component" value="Unassembled WGS sequence"/>
</dbReference>
<evidence type="ECO:0000259" key="1">
    <source>
        <dbReference type="Pfam" id="PF10441"/>
    </source>
</evidence>
<keyword evidence="3" id="KW-1185">Reference proteome</keyword>
<dbReference type="InterPro" id="IPR018849">
    <property type="entry name" value="Urb2/Npa2_C"/>
</dbReference>
<dbReference type="InterPro" id="IPR052609">
    <property type="entry name" value="Ribosome_Biogenesis_Reg"/>
</dbReference>
<evidence type="ECO:0000313" key="2">
    <source>
        <dbReference type="EMBL" id="KAJ3662927.1"/>
    </source>
</evidence>
<protein>
    <recommendedName>
        <fullName evidence="1">Nucleolar 27S pre-rRNA processing Urb2/Npa2 C-terminal domain-containing protein</fullName>
    </recommendedName>
</protein>
<dbReference type="GO" id="GO:0005730">
    <property type="term" value="C:nucleolus"/>
    <property type="evidence" value="ECO:0007669"/>
    <property type="project" value="TreeGrafter"/>
</dbReference>